<keyword evidence="1" id="KW-0472">Membrane</keyword>
<dbReference type="EMBL" id="SMBP01000011">
    <property type="protein sequence ID" value="TCU59150.1"/>
    <property type="molecule type" value="Genomic_DNA"/>
</dbReference>
<evidence type="ECO:0000256" key="1">
    <source>
        <dbReference type="SAM" id="Phobius"/>
    </source>
</evidence>
<dbReference type="AlphaFoldDB" id="A0A4R3TCA7"/>
<gene>
    <name evidence="2" type="ORF">EDD61_11178</name>
</gene>
<keyword evidence="3" id="KW-1185">Reference proteome</keyword>
<keyword evidence="1" id="KW-0812">Transmembrane</keyword>
<evidence type="ECO:0000313" key="3">
    <source>
        <dbReference type="Proteomes" id="UP000295773"/>
    </source>
</evidence>
<name>A0A4R3TCA7_9FIRM</name>
<dbReference type="RefSeq" id="WP_008687778.1">
    <property type="nucleotide sequence ID" value="NZ_AP024510.1"/>
</dbReference>
<keyword evidence="1" id="KW-1133">Transmembrane helix</keyword>
<comment type="caution">
    <text evidence="2">The sequence shown here is derived from an EMBL/GenBank/DDBJ whole genome shotgun (WGS) entry which is preliminary data.</text>
</comment>
<protein>
    <submittedName>
        <fullName evidence="2">Uncharacterized protein</fullName>
    </submittedName>
</protein>
<reference evidence="2 3" key="1">
    <citation type="submission" date="2019-03" db="EMBL/GenBank/DDBJ databases">
        <title>Genomic Encyclopedia of Type Strains, Phase IV (KMG-IV): sequencing the most valuable type-strain genomes for metagenomic binning, comparative biology and taxonomic classification.</title>
        <authorList>
            <person name="Goeker M."/>
        </authorList>
    </citation>
    <scope>NUCLEOTIDE SEQUENCE [LARGE SCALE GENOMIC DNA]</scope>
    <source>
        <strain evidence="2 3">DSM 29481</strain>
    </source>
</reference>
<feature type="transmembrane region" description="Helical" evidence="1">
    <location>
        <begin position="167"/>
        <end position="184"/>
    </location>
</feature>
<dbReference type="Proteomes" id="UP000295773">
    <property type="component" value="Unassembled WGS sequence"/>
</dbReference>
<accession>A0A4R3TCA7</accession>
<evidence type="ECO:0000313" key="2">
    <source>
        <dbReference type="EMBL" id="TCU59150.1"/>
    </source>
</evidence>
<proteinExistence type="predicted"/>
<dbReference type="GeneID" id="73795981"/>
<sequence length="219" mass="26050">MEQKETLEAVETKEVTAESVDFQFETVLNEIYQDFKIMDEHVDAGLDARLKELLTHTENELTSEEYMKLMYMEGLKYEQQENKNAARFCAMRMLKIKECYENPKKKRPRFLDMIPYTIPEEMLEFIERYTDFLEDTYNFISKRLLLITAGLVVIILLIFILVLKLNFLMSLINAALIGLLNYILQKRRLPDMFQKNQTAAIEHYVEDDVLEFDRPVRYS</sequence>
<feature type="transmembrane region" description="Helical" evidence="1">
    <location>
        <begin position="144"/>
        <end position="161"/>
    </location>
</feature>
<organism evidence="2 3">
    <name type="scientific">Longicatena caecimuris</name>
    <dbReference type="NCBI Taxonomy" id="1796635"/>
    <lineage>
        <taxon>Bacteria</taxon>
        <taxon>Bacillati</taxon>
        <taxon>Bacillota</taxon>
        <taxon>Erysipelotrichia</taxon>
        <taxon>Erysipelotrichales</taxon>
        <taxon>Erysipelotrichaceae</taxon>
        <taxon>Longicatena</taxon>
    </lineage>
</organism>